<keyword evidence="1" id="KW-1133">Transmembrane helix</keyword>
<dbReference type="Pfam" id="PF13962">
    <property type="entry name" value="PGG"/>
    <property type="match status" value="3"/>
</dbReference>
<accession>A0A9Q1KVJ0</accession>
<organism evidence="3 4">
    <name type="scientific">Carnegiea gigantea</name>
    <dbReference type="NCBI Taxonomy" id="171969"/>
    <lineage>
        <taxon>Eukaryota</taxon>
        <taxon>Viridiplantae</taxon>
        <taxon>Streptophyta</taxon>
        <taxon>Embryophyta</taxon>
        <taxon>Tracheophyta</taxon>
        <taxon>Spermatophyta</taxon>
        <taxon>Magnoliopsida</taxon>
        <taxon>eudicotyledons</taxon>
        <taxon>Gunneridae</taxon>
        <taxon>Pentapetalae</taxon>
        <taxon>Caryophyllales</taxon>
        <taxon>Cactineae</taxon>
        <taxon>Cactaceae</taxon>
        <taxon>Cactoideae</taxon>
        <taxon>Echinocereeae</taxon>
        <taxon>Carnegiea</taxon>
    </lineage>
</organism>
<dbReference type="InterPro" id="IPR002110">
    <property type="entry name" value="Ankyrin_rpt"/>
</dbReference>
<evidence type="ECO:0000313" key="3">
    <source>
        <dbReference type="EMBL" id="KAJ8449845.1"/>
    </source>
</evidence>
<protein>
    <recommendedName>
        <fullName evidence="2">PGG domain-containing protein</fullName>
    </recommendedName>
</protein>
<feature type="transmembrane region" description="Helical" evidence="1">
    <location>
        <begin position="1002"/>
        <end position="1022"/>
    </location>
</feature>
<name>A0A9Q1KVJ0_9CARY</name>
<evidence type="ECO:0000313" key="4">
    <source>
        <dbReference type="Proteomes" id="UP001153076"/>
    </source>
</evidence>
<proteinExistence type="predicted"/>
<dbReference type="PANTHER" id="PTHR24177">
    <property type="entry name" value="CASKIN"/>
    <property type="match status" value="1"/>
</dbReference>
<keyword evidence="4" id="KW-1185">Reference proteome</keyword>
<dbReference type="InterPro" id="IPR036770">
    <property type="entry name" value="Ankyrin_rpt-contain_sf"/>
</dbReference>
<feature type="domain" description="PGG" evidence="2">
    <location>
        <begin position="428"/>
        <end position="541"/>
    </location>
</feature>
<feature type="domain" description="PGG" evidence="2">
    <location>
        <begin position="1517"/>
        <end position="1585"/>
    </location>
</feature>
<feature type="transmembrane region" description="Helical" evidence="1">
    <location>
        <begin position="517"/>
        <end position="543"/>
    </location>
</feature>
<feature type="transmembrane region" description="Helical" evidence="1">
    <location>
        <begin position="1523"/>
        <end position="1543"/>
    </location>
</feature>
<dbReference type="EMBL" id="JAKOGI010000019">
    <property type="protein sequence ID" value="KAJ8449845.1"/>
    <property type="molecule type" value="Genomic_DNA"/>
</dbReference>
<feature type="transmembrane region" description="Helical" evidence="1">
    <location>
        <begin position="1085"/>
        <end position="1111"/>
    </location>
</feature>
<dbReference type="SMART" id="SM00248">
    <property type="entry name" value="ANK"/>
    <property type="match status" value="14"/>
</dbReference>
<evidence type="ECO:0000256" key="1">
    <source>
        <dbReference type="SAM" id="Phobius"/>
    </source>
</evidence>
<feature type="transmembrane region" description="Helical" evidence="1">
    <location>
        <begin position="434"/>
        <end position="454"/>
    </location>
</feature>
<gene>
    <name evidence="3" type="ORF">Cgig2_001501</name>
</gene>
<dbReference type="Proteomes" id="UP001153076">
    <property type="component" value="Unassembled WGS sequence"/>
</dbReference>
<dbReference type="GO" id="GO:0016020">
    <property type="term" value="C:membrane"/>
    <property type="evidence" value="ECO:0007669"/>
    <property type="project" value="TreeGrafter"/>
</dbReference>
<feature type="transmembrane region" description="Helical" evidence="1">
    <location>
        <begin position="549"/>
        <end position="569"/>
    </location>
</feature>
<feature type="transmembrane region" description="Helical" evidence="1">
    <location>
        <begin position="474"/>
        <end position="497"/>
    </location>
</feature>
<dbReference type="SUPFAM" id="SSF48403">
    <property type="entry name" value="Ankyrin repeat"/>
    <property type="match status" value="3"/>
</dbReference>
<evidence type="ECO:0000259" key="2">
    <source>
        <dbReference type="Pfam" id="PF13962"/>
    </source>
</evidence>
<feature type="transmembrane region" description="Helical" evidence="1">
    <location>
        <begin position="1042"/>
        <end position="1065"/>
    </location>
</feature>
<reference evidence="3" key="1">
    <citation type="submission" date="2022-04" db="EMBL/GenBank/DDBJ databases">
        <title>Carnegiea gigantea Genome sequencing and assembly v2.</title>
        <authorList>
            <person name="Copetti D."/>
            <person name="Sanderson M.J."/>
            <person name="Burquez A."/>
            <person name="Wojciechowski M.F."/>
        </authorList>
    </citation>
    <scope>NUCLEOTIDE SEQUENCE</scope>
    <source>
        <strain evidence="3">SGP5-SGP5p</strain>
        <tissue evidence="3">Aerial part</tissue>
    </source>
</reference>
<comment type="caution">
    <text evidence="3">The sequence shown here is derived from an EMBL/GenBank/DDBJ whole genome shotgun (WGS) entry which is preliminary data.</text>
</comment>
<feature type="domain" description="PGG" evidence="2">
    <location>
        <begin position="996"/>
        <end position="1109"/>
    </location>
</feature>
<dbReference type="OrthoDB" id="1880601at2759"/>
<dbReference type="InterPro" id="IPR026961">
    <property type="entry name" value="PGG_dom"/>
</dbReference>
<dbReference type="Gene3D" id="1.25.40.20">
    <property type="entry name" value="Ankyrin repeat-containing domain"/>
    <property type="match status" value="4"/>
</dbReference>
<keyword evidence="1" id="KW-0812">Transmembrane</keyword>
<feature type="transmembrane region" description="Helical" evidence="1">
    <location>
        <begin position="1563"/>
        <end position="1583"/>
    </location>
</feature>
<feature type="transmembrane region" description="Helical" evidence="1">
    <location>
        <begin position="1117"/>
        <end position="1137"/>
    </location>
</feature>
<keyword evidence="1" id="KW-0472">Membrane</keyword>
<sequence>MEDTGGSDVPPANIGDQVIEITQTDIPRSRRLHRLNGPAEYYLEWGVPLHRAAMESDWKTAEEILQQQPNLATAVLDIAGMNVLHVACGANSSTYFIKQLVANYMNTPEDLALQSKVGGTGLMYLAQSGNNVEAAKFMIEKNGSLPLMKSDNGCYPLTFATSWDNGKMASFLLSVTDLQQVSIADRFNLLKQAIFTDLYDVALEIVNMFPDLALYKDEKGRYALQDLAGKRLKPHSPHEGWPWTKLISGGYEARQNKNMHDKGLELVDKLWGKTLRDGTKEHRELLCLTVLDAVKNGNVELIVKIFRTYPPAIWKIDQNKRNTFFLAILNRQVKIFNLIYELQGWKVIRLVNTDSKGNNALHMVAKMPPKESLNVVTGAALQMQRELLWFKEVENLVTPQAKVSLNKDKYTPYSLFTANHETLRKDGEKWMKTTATSCFVVAALVATIAFTSALTLPGGDNQNNGIPIFQRDPIFITFAIADAISLVSSSIAIVMFLGILTSRYAQDDFLTSLPFKLLIGLSTLFLSIALMMVAFASTFFIIFKAKLPLTSIPAVVAILTTIPIAIFAFDQFPLLIDIYLSTYGAKHLFRNNHRIYEEKKNGGHGPAEYYLKWGIPLHRAAMGSDWKTAEKILQQQPNLATAVVDIDGLNVLHVACGANIGTYFIKQLVVNYMTTPEDLALKSKAGLTGLMLLARSGNNVELAKFMIEKNGILPLMQSNTGFYPVTYATDWGNGKMASYLLSVTNLHQVPIADRFDLLKRAAFGGPYDVAVEMVNMFPDLALYKDAEGTYALQVLAGERLKPHSPHEGWSWTKLISGRYEARQNKNMDDKGLELVDKLWGKILRDGTKEHREYLSRTVLDAVKNGNVELIVKIFRTYPPTIWKIDKNERNIFSLAILNRQVEIFNLIYELQGWKVLLAVCRDSEGNNALHMAAKMPPKESLNVVTGAALQMQRELLWFKEVENLVTPEAKVFLNKDKYTPYSLFTENHETLRKDGEKWMKTTATSCFVVAALVATIAFTSALTLPGGDNQNNGIPIFQRDPIFKTFAIADALSLVSSSIAIVMFLGILTSRYAQEDFLISLPFKLLVGLSTLFFSIALMMVAFASTFFIIFKAKLPLTSIPAVVAILATIPISIFAFDQFPLLIDIYLSTYGGKHLFRNNHRIYKEKKNGGRGHFLNLKTLALNWLGRNKLPLKLRMAETPAMDVPSGHVGHQVIETQVDDLPRCSDLLSGPAEHYYLKWGVPLFRAAMENDWKTAEGILRQEPNLATAAIDSEGMNVLHIAAGANSSSYFIKQLVDNCMNSEDLALQSSTGDTALVFLAQSGDNIEAAKKAHESAFDAGAIADTMDKYQGRQNENTDDKGLELFDKLWGKVLRYATKEDREYFCETVIDAAKLQKQATYPPSIWAVDENGRNIFGLAILNRQVEMFNLIHEMQGAWKKGHTDNLENNPLHLAAESPPVEYLSVAAGAALQMQRELLWFKEVESHVTPNAKVWRNNDDYTPHSLFTKNHETLRKDGEKWMKTTSTSCFVVAALVATVAFTSALTVPGGDDQNTGLPNFQRDPAAFVTSTIADALSFVSSSIAIQLNSNHSIKIFILDCACFGRND</sequence>
<dbReference type="PANTHER" id="PTHR24177:SF292">
    <property type="entry name" value="ANKYRIN REPEAT FAMILY PROTEIN-RELATED"/>
    <property type="match status" value="1"/>
</dbReference>